<dbReference type="AlphaFoldDB" id="A0A934N8I0"/>
<dbReference type="Proteomes" id="UP000612893">
    <property type="component" value="Unassembled WGS sequence"/>
</dbReference>
<protein>
    <submittedName>
        <fullName evidence="1">Uncharacterized protein</fullName>
    </submittedName>
</protein>
<reference evidence="1" key="1">
    <citation type="submission" date="2020-10" db="EMBL/GenBank/DDBJ databases">
        <title>Ca. Dormibacterota MAGs.</title>
        <authorList>
            <person name="Montgomery K."/>
        </authorList>
    </citation>
    <scope>NUCLEOTIDE SEQUENCE [LARGE SCALE GENOMIC DNA]</scope>
    <source>
        <strain evidence="1">SC8812_S17_10</strain>
    </source>
</reference>
<evidence type="ECO:0000313" key="1">
    <source>
        <dbReference type="EMBL" id="MBJ7598008.1"/>
    </source>
</evidence>
<organism evidence="1 2">
    <name type="scientific">Candidatus Nephthysia bennettiae</name>
    <dbReference type="NCBI Taxonomy" id="3127016"/>
    <lineage>
        <taxon>Bacteria</taxon>
        <taxon>Bacillati</taxon>
        <taxon>Candidatus Dormiibacterota</taxon>
        <taxon>Candidatus Dormibacteria</taxon>
        <taxon>Candidatus Dormibacterales</taxon>
        <taxon>Candidatus Dormibacteraceae</taxon>
        <taxon>Candidatus Nephthysia</taxon>
    </lineage>
</organism>
<dbReference type="RefSeq" id="WP_338200697.1">
    <property type="nucleotide sequence ID" value="NZ_JAEKNR010000089.1"/>
</dbReference>
<proteinExistence type="predicted"/>
<evidence type="ECO:0000313" key="2">
    <source>
        <dbReference type="Proteomes" id="UP000612893"/>
    </source>
</evidence>
<keyword evidence="2" id="KW-1185">Reference proteome</keyword>
<gene>
    <name evidence="1" type="ORF">JF922_07960</name>
</gene>
<comment type="caution">
    <text evidence="1">The sequence shown here is derived from an EMBL/GenBank/DDBJ whole genome shotgun (WGS) entry which is preliminary data.</text>
</comment>
<dbReference type="EMBL" id="JAEKNR010000089">
    <property type="protein sequence ID" value="MBJ7598008.1"/>
    <property type="molecule type" value="Genomic_DNA"/>
</dbReference>
<sequence>MNDTRRYGADFPPELRILDGLEVGLRGLAANLERARPVLDRLQRDHAEAIADLYSELESCNFEAATDALVTLKARLERGRQ</sequence>
<accession>A0A934N8I0</accession>
<name>A0A934N8I0_9BACT</name>